<reference evidence="1" key="1">
    <citation type="submission" date="2016-07" db="EMBL/GenBank/DDBJ databases">
        <authorList>
            <person name="Bretaudeau A."/>
        </authorList>
    </citation>
    <scope>NUCLEOTIDE SEQUENCE</scope>
    <source>
        <strain evidence="1">Rice</strain>
        <tissue evidence="1">Whole body</tissue>
    </source>
</reference>
<name>A0A2H1W2V9_SPOFR</name>
<proteinExistence type="predicted"/>
<dbReference type="EMBL" id="ODYU01005959">
    <property type="protein sequence ID" value="SOQ47388.1"/>
    <property type="molecule type" value="Genomic_DNA"/>
</dbReference>
<sequence>MIENGITDRKVLDQGCYVQVRKNNRYISTNGTIPHCNNKTSPLLVLRPPRDVTAPMLGLKWLNAALIEVTSGPHLFTPVYSMSAQLTTLQFLVTTRNICRATCDTTRDVGRRRTMSSDIAATLLTVRQERDPATRRVTSRGFGYTVVGDCGAARAPVSTRARAAPAPAHGWLVGCVLLGINAKNVIVEP</sequence>
<gene>
    <name evidence="1" type="ORF">SFRICE_002524</name>
</gene>
<organism evidence="1">
    <name type="scientific">Spodoptera frugiperda</name>
    <name type="common">Fall armyworm</name>
    <dbReference type="NCBI Taxonomy" id="7108"/>
    <lineage>
        <taxon>Eukaryota</taxon>
        <taxon>Metazoa</taxon>
        <taxon>Ecdysozoa</taxon>
        <taxon>Arthropoda</taxon>
        <taxon>Hexapoda</taxon>
        <taxon>Insecta</taxon>
        <taxon>Pterygota</taxon>
        <taxon>Neoptera</taxon>
        <taxon>Endopterygota</taxon>
        <taxon>Lepidoptera</taxon>
        <taxon>Glossata</taxon>
        <taxon>Ditrysia</taxon>
        <taxon>Noctuoidea</taxon>
        <taxon>Noctuidae</taxon>
        <taxon>Amphipyrinae</taxon>
        <taxon>Spodoptera</taxon>
    </lineage>
</organism>
<protein>
    <submittedName>
        <fullName evidence="1">SFRICE_002524</fullName>
    </submittedName>
</protein>
<dbReference type="AlphaFoldDB" id="A0A2H1W2V9"/>
<accession>A0A2H1W2V9</accession>
<evidence type="ECO:0000313" key="1">
    <source>
        <dbReference type="EMBL" id="SOQ47388.1"/>
    </source>
</evidence>